<accession>A0A328VLF6</accession>
<proteinExistence type="predicted"/>
<keyword evidence="2" id="KW-1185">Reference proteome</keyword>
<gene>
    <name evidence="1" type="ORF">A4R35_10445</name>
</gene>
<organism evidence="1 2">
    <name type="scientific">Thermogemmatispora tikiterensis</name>
    <dbReference type="NCBI Taxonomy" id="1825093"/>
    <lineage>
        <taxon>Bacteria</taxon>
        <taxon>Bacillati</taxon>
        <taxon>Chloroflexota</taxon>
        <taxon>Ktedonobacteria</taxon>
        <taxon>Thermogemmatisporales</taxon>
        <taxon>Thermogemmatisporaceae</taxon>
        <taxon>Thermogemmatispora</taxon>
    </lineage>
</organism>
<dbReference type="EMBL" id="MCIF01000002">
    <property type="protein sequence ID" value="RAQ95954.1"/>
    <property type="molecule type" value="Genomic_DNA"/>
</dbReference>
<dbReference type="AlphaFoldDB" id="A0A328VLF6"/>
<protein>
    <submittedName>
        <fullName evidence="1">Uncharacterized protein</fullName>
    </submittedName>
</protein>
<name>A0A328VLF6_9CHLR</name>
<evidence type="ECO:0000313" key="1">
    <source>
        <dbReference type="EMBL" id="RAQ95954.1"/>
    </source>
</evidence>
<dbReference type="Proteomes" id="UP000248706">
    <property type="component" value="Unassembled WGS sequence"/>
</dbReference>
<sequence length="107" mass="12043">MTTCLAQLWQTQVFPLFGDCDHLSASTGNHLPPGESLSASHLVPVAFPDASARLLAPFWELPLVLCYGCFWQALACPAQKRFLSEQINRRVAARLKMSKHDRKERTF</sequence>
<comment type="caution">
    <text evidence="1">The sequence shown here is derived from an EMBL/GenBank/DDBJ whole genome shotgun (WGS) entry which is preliminary data.</text>
</comment>
<reference evidence="1 2" key="1">
    <citation type="submission" date="2016-08" db="EMBL/GenBank/DDBJ databases">
        <title>Analysis of Carbohydrate Active Enzymes in Thermogemmatispora T81 Reveals Carbohydrate Degradation Ability.</title>
        <authorList>
            <person name="Tomazini A."/>
            <person name="Lal S."/>
            <person name="Stott M."/>
            <person name="Henrissat B."/>
            <person name="Polikarpov I."/>
            <person name="Sparling R."/>
            <person name="Levin D.B."/>
        </authorList>
    </citation>
    <scope>NUCLEOTIDE SEQUENCE [LARGE SCALE GENOMIC DNA]</scope>
    <source>
        <strain evidence="1 2">T81</strain>
    </source>
</reference>
<evidence type="ECO:0000313" key="2">
    <source>
        <dbReference type="Proteomes" id="UP000248706"/>
    </source>
</evidence>